<evidence type="ECO:0000256" key="3">
    <source>
        <dbReference type="ARBA" id="ARBA00023002"/>
    </source>
</evidence>
<name>W9YU85_9EURO</name>
<comment type="similarity">
    <text evidence="1">Belongs to the short-chain dehydrogenases/reductases (SDR) family.</text>
</comment>
<evidence type="ECO:0000256" key="2">
    <source>
        <dbReference type="ARBA" id="ARBA00022857"/>
    </source>
</evidence>
<keyword evidence="2" id="KW-0521">NADP</keyword>
<dbReference type="HOGENOM" id="CLU_1219562_0_0_1"/>
<dbReference type="InterPro" id="IPR020904">
    <property type="entry name" value="Sc_DH/Rdtase_CS"/>
</dbReference>
<dbReference type="SUPFAM" id="SSF51735">
    <property type="entry name" value="NAD(P)-binding Rossmann-fold domains"/>
    <property type="match status" value="1"/>
</dbReference>
<dbReference type="AlphaFoldDB" id="W9YU85"/>
<dbReference type="OrthoDB" id="414540at2759"/>
<dbReference type="STRING" id="1182542.W9YU85"/>
<evidence type="ECO:0008006" key="6">
    <source>
        <dbReference type="Google" id="ProtNLM"/>
    </source>
</evidence>
<dbReference type="Pfam" id="PF13561">
    <property type="entry name" value="adh_short_C2"/>
    <property type="match status" value="1"/>
</dbReference>
<reference evidence="4 5" key="1">
    <citation type="submission" date="2013-03" db="EMBL/GenBank/DDBJ databases">
        <title>The Genome Sequence of Capronia epimyces CBS 606.96.</title>
        <authorList>
            <consortium name="The Broad Institute Genomics Platform"/>
            <person name="Cuomo C."/>
            <person name="de Hoog S."/>
            <person name="Gorbushina A."/>
            <person name="Walker B."/>
            <person name="Young S.K."/>
            <person name="Zeng Q."/>
            <person name="Gargeya S."/>
            <person name="Fitzgerald M."/>
            <person name="Haas B."/>
            <person name="Abouelleil A."/>
            <person name="Allen A.W."/>
            <person name="Alvarado L."/>
            <person name="Arachchi H.M."/>
            <person name="Berlin A.M."/>
            <person name="Chapman S.B."/>
            <person name="Gainer-Dewar J."/>
            <person name="Goldberg J."/>
            <person name="Griggs A."/>
            <person name="Gujja S."/>
            <person name="Hansen M."/>
            <person name="Howarth C."/>
            <person name="Imamovic A."/>
            <person name="Ireland A."/>
            <person name="Larimer J."/>
            <person name="McCowan C."/>
            <person name="Murphy C."/>
            <person name="Pearson M."/>
            <person name="Poon T.W."/>
            <person name="Priest M."/>
            <person name="Roberts A."/>
            <person name="Saif S."/>
            <person name="Shea T."/>
            <person name="Sisk P."/>
            <person name="Sykes S."/>
            <person name="Wortman J."/>
            <person name="Nusbaum C."/>
            <person name="Birren B."/>
        </authorList>
    </citation>
    <scope>NUCLEOTIDE SEQUENCE [LARGE SCALE GENOMIC DNA]</scope>
    <source>
        <strain evidence="4 5">CBS 606.96</strain>
    </source>
</reference>
<dbReference type="GeneID" id="19165945"/>
<accession>W9YU85</accession>
<keyword evidence="5" id="KW-1185">Reference proteome</keyword>
<dbReference type="PRINTS" id="PR00081">
    <property type="entry name" value="GDHRDH"/>
</dbReference>
<dbReference type="InterPro" id="IPR002347">
    <property type="entry name" value="SDR_fam"/>
</dbReference>
<dbReference type="RefSeq" id="XP_007730145.1">
    <property type="nucleotide sequence ID" value="XM_007731955.1"/>
</dbReference>
<organism evidence="4 5">
    <name type="scientific">Capronia epimyces CBS 606.96</name>
    <dbReference type="NCBI Taxonomy" id="1182542"/>
    <lineage>
        <taxon>Eukaryota</taxon>
        <taxon>Fungi</taxon>
        <taxon>Dikarya</taxon>
        <taxon>Ascomycota</taxon>
        <taxon>Pezizomycotina</taxon>
        <taxon>Eurotiomycetes</taxon>
        <taxon>Chaetothyriomycetidae</taxon>
        <taxon>Chaetothyriales</taxon>
        <taxon>Herpotrichiellaceae</taxon>
        <taxon>Capronia</taxon>
    </lineage>
</organism>
<dbReference type="Gene3D" id="3.40.50.720">
    <property type="entry name" value="NAD(P)-binding Rossmann-like Domain"/>
    <property type="match status" value="1"/>
</dbReference>
<sequence>MAVSTSTLRIPVSQTTGLLVLVSQSKKLPPPPPPAAAAAAAIAERPCVGRSLNDTELLHYDRQVNVMRRGAFIGIKYGSQAMMVTSADKPQPAGAFVVTRSCASFLGSYSDLPYAVAKTALHGLISGASVHLLSSNIGVNGVAPGFTKSGILSNSQKAEQGEYKATEYYYNRLQDPAEVANVQVFLTSNISSCIYGQMVLCDSGKTAAATGEACTGSIPPVKPLDLC</sequence>
<evidence type="ECO:0000313" key="4">
    <source>
        <dbReference type="EMBL" id="EXJ93255.1"/>
    </source>
</evidence>
<keyword evidence="3" id="KW-0560">Oxidoreductase</keyword>
<proteinExistence type="inferred from homology"/>
<gene>
    <name evidence="4" type="ORF">A1O3_01812</name>
</gene>
<dbReference type="PANTHER" id="PTHR24321">
    <property type="entry name" value="DEHYDROGENASES, SHORT CHAIN"/>
    <property type="match status" value="1"/>
</dbReference>
<dbReference type="PROSITE" id="PS00061">
    <property type="entry name" value="ADH_SHORT"/>
    <property type="match status" value="1"/>
</dbReference>
<dbReference type="PANTHER" id="PTHR24321:SF8">
    <property type="entry name" value="ESTRADIOL 17-BETA-DEHYDROGENASE 8-RELATED"/>
    <property type="match status" value="1"/>
</dbReference>
<evidence type="ECO:0000256" key="1">
    <source>
        <dbReference type="ARBA" id="ARBA00006484"/>
    </source>
</evidence>
<dbReference type="GO" id="GO:0016491">
    <property type="term" value="F:oxidoreductase activity"/>
    <property type="evidence" value="ECO:0007669"/>
    <property type="project" value="UniProtKB-KW"/>
</dbReference>
<dbReference type="Proteomes" id="UP000019478">
    <property type="component" value="Unassembled WGS sequence"/>
</dbReference>
<protein>
    <recommendedName>
        <fullName evidence="6">3-oxoacyl-[acyl-carrier protein] reductase</fullName>
    </recommendedName>
</protein>
<dbReference type="EMBL" id="AMGY01000001">
    <property type="protein sequence ID" value="EXJ93255.1"/>
    <property type="molecule type" value="Genomic_DNA"/>
</dbReference>
<dbReference type="CDD" id="cd05233">
    <property type="entry name" value="SDR_c"/>
    <property type="match status" value="1"/>
</dbReference>
<comment type="caution">
    <text evidence="4">The sequence shown here is derived from an EMBL/GenBank/DDBJ whole genome shotgun (WGS) entry which is preliminary data.</text>
</comment>
<dbReference type="eggNOG" id="KOG0725">
    <property type="taxonomic scope" value="Eukaryota"/>
</dbReference>
<evidence type="ECO:0000313" key="5">
    <source>
        <dbReference type="Proteomes" id="UP000019478"/>
    </source>
</evidence>
<dbReference type="InterPro" id="IPR036291">
    <property type="entry name" value="NAD(P)-bd_dom_sf"/>
</dbReference>